<dbReference type="Proteomes" id="UP001152797">
    <property type="component" value="Unassembled WGS sequence"/>
</dbReference>
<dbReference type="EMBL" id="CAMXCT030002149">
    <property type="protein sequence ID" value="CAL4783359.1"/>
    <property type="molecule type" value="Genomic_DNA"/>
</dbReference>
<evidence type="ECO:0000313" key="2">
    <source>
        <dbReference type="EMBL" id="CAI3996047.1"/>
    </source>
</evidence>
<sequence>MAVLPVVPLLGTYRDACSCECCKGLGCSPKLALFIVAWTAYGFSTLWVVPSVAEDAGDVGGKVFFLITQGLAIASMAASRRLAELAEVRASESNYRMAEFGCTGAEMVGATVGTTVGSPVMVGPAMNELQSTVERLDQQVQELNRRQAMMEKELASRKEAPRDLMQTDPIGQDNTQELL</sequence>
<comment type="caution">
    <text evidence="2">The sequence shown here is derived from an EMBL/GenBank/DDBJ whole genome shotgun (WGS) entry which is preliminary data.</text>
</comment>
<gene>
    <name evidence="2" type="ORF">C1SCF055_LOCUS22555</name>
</gene>
<evidence type="ECO:0000313" key="4">
    <source>
        <dbReference type="Proteomes" id="UP001152797"/>
    </source>
</evidence>
<dbReference type="OrthoDB" id="10410344at2759"/>
<evidence type="ECO:0000256" key="1">
    <source>
        <dbReference type="SAM" id="MobiDB-lite"/>
    </source>
</evidence>
<evidence type="ECO:0000313" key="3">
    <source>
        <dbReference type="EMBL" id="CAL1149422.1"/>
    </source>
</evidence>
<feature type="region of interest" description="Disordered" evidence="1">
    <location>
        <begin position="152"/>
        <end position="179"/>
    </location>
</feature>
<accession>A0A9P1CPD1</accession>
<dbReference type="EMBL" id="CAMXCT020002149">
    <property type="protein sequence ID" value="CAL1149422.1"/>
    <property type="molecule type" value="Genomic_DNA"/>
</dbReference>
<proteinExistence type="predicted"/>
<organism evidence="2">
    <name type="scientific">Cladocopium goreaui</name>
    <dbReference type="NCBI Taxonomy" id="2562237"/>
    <lineage>
        <taxon>Eukaryota</taxon>
        <taxon>Sar</taxon>
        <taxon>Alveolata</taxon>
        <taxon>Dinophyceae</taxon>
        <taxon>Suessiales</taxon>
        <taxon>Symbiodiniaceae</taxon>
        <taxon>Cladocopium</taxon>
    </lineage>
</organism>
<reference evidence="3" key="2">
    <citation type="submission" date="2024-04" db="EMBL/GenBank/DDBJ databases">
        <authorList>
            <person name="Chen Y."/>
            <person name="Shah S."/>
            <person name="Dougan E. K."/>
            <person name="Thang M."/>
            <person name="Chan C."/>
        </authorList>
    </citation>
    <scope>NUCLEOTIDE SEQUENCE [LARGE SCALE GENOMIC DNA]</scope>
</reference>
<dbReference type="EMBL" id="CAMXCT010002149">
    <property type="protein sequence ID" value="CAI3996047.1"/>
    <property type="molecule type" value="Genomic_DNA"/>
</dbReference>
<name>A0A9P1CPD1_9DINO</name>
<reference evidence="2" key="1">
    <citation type="submission" date="2022-10" db="EMBL/GenBank/DDBJ databases">
        <authorList>
            <person name="Chen Y."/>
            <person name="Dougan E. K."/>
            <person name="Chan C."/>
            <person name="Rhodes N."/>
            <person name="Thang M."/>
        </authorList>
    </citation>
    <scope>NUCLEOTIDE SEQUENCE</scope>
</reference>
<protein>
    <submittedName>
        <fullName evidence="2">Uncharacterized protein</fullName>
    </submittedName>
</protein>
<feature type="compositionally biased region" description="Basic and acidic residues" evidence="1">
    <location>
        <begin position="152"/>
        <end position="162"/>
    </location>
</feature>
<dbReference type="AlphaFoldDB" id="A0A9P1CPD1"/>
<keyword evidence="4" id="KW-1185">Reference proteome</keyword>